<proteinExistence type="predicted"/>
<evidence type="ECO:0000313" key="1">
    <source>
        <dbReference type="EMBL" id="EAY03450.1"/>
    </source>
</evidence>
<organism evidence="1 2">
    <name type="scientific">Trichomonas vaginalis (strain ATCC PRA-98 / G3)</name>
    <dbReference type="NCBI Taxonomy" id="412133"/>
    <lineage>
        <taxon>Eukaryota</taxon>
        <taxon>Metamonada</taxon>
        <taxon>Parabasalia</taxon>
        <taxon>Trichomonadida</taxon>
        <taxon>Trichomonadidae</taxon>
        <taxon>Trichomonas</taxon>
    </lineage>
</organism>
<accession>A2EV67</accession>
<dbReference type="VEuPathDB" id="TrichDB:TVAG_412540"/>
<name>A2EV67_TRIV3</name>
<gene>
    <name evidence="1" type="ORF">TVAG_412540</name>
</gene>
<dbReference type="KEGG" id="tva:4761295"/>
<dbReference type="Proteomes" id="UP000001542">
    <property type="component" value="Unassembled WGS sequence"/>
</dbReference>
<dbReference type="RefSeq" id="XP_001315673.1">
    <property type="nucleotide sequence ID" value="XM_001315638.1"/>
</dbReference>
<evidence type="ECO:0000313" key="2">
    <source>
        <dbReference type="Proteomes" id="UP000001542"/>
    </source>
</evidence>
<keyword evidence="2" id="KW-1185">Reference proteome</keyword>
<protein>
    <submittedName>
        <fullName evidence="1">Uncharacterized protein</fullName>
    </submittedName>
</protein>
<reference evidence="1" key="2">
    <citation type="journal article" date="2007" name="Science">
        <title>Draft genome sequence of the sexually transmitted pathogen Trichomonas vaginalis.</title>
        <authorList>
            <person name="Carlton J.M."/>
            <person name="Hirt R.P."/>
            <person name="Silva J.C."/>
            <person name="Delcher A.L."/>
            <person name="Schatz M."/>
            <person name="Zhao Q."/>
            <person name="Wortman J.R."/>
            <person name="Bidwell S.L."/>
            <person name="Alsmark U.C.M."/>
            <person name="Besteiro S."/>
            <person name="Sicheritz-Ponten T."/>
            <person name="Noel C.J."/>
            <person name="Dacks J.B."/>
            <person name="Foster P.G."/>
            <person name="Simillion C."/>
            <person name="Van de Peer Y."/>
            <person name="Miranda-Saavedra D."/>
            <person name="Barton G.J."/>
            <person name="Westrop G.D."/>
            <person name="Mueller S."/>
            <person name="Dessi D."/>
            <person name="Fiori P.L."/>
            <person name="Ren Q."/>
            <person name="Paulsen I."/>
            <person name="Zhang H."/>
            <person name="Bastida-Corcuera F.D."/>
            <person name="Simoes-Barbosa A."/>
            <person name="Brown M.T."/>
            <person name="Hayes R.D."/>
            <person name="Mukherjee M."/>
            <person name="Okumura C.Y."/>
            <person name="Schneider R."/>
            <person name="Smith A.J."/>
            <person name="Vanacova S."/>
            <person name="Villalvazo M."/>
            <person name="Haas B.J."/>
            <person name="Pertea M."/>
            <person name="Feldblyum T.V."/>
            <person name="Utterback T.R."/>
            <person name="Shu C.L."/>
            <person name="Osoegawa K."/>
            <person name="de Jong P.J."/>
            <person name="Hrdy I."/>
            <person name="Horvathova L."/>
            <person name="Zubacova Z."/>
            <person name="Dolezal P."/>
            <person name="Malik S.B."/>
            <person name="Logsdon J.M. Jr."/>
            <person name="Henze K."/>
            <person name="Gupta A."/>
            <person name="Wang C.C."/>
            <person name="Dunne R.L."/>
            <person name="Upcroft J.A."/>
            <person name="Upcroft P."/>
            <person name="White O."/>
            <person name="Salzberg S.L."/>
            <person name="Tang P."/>
            <person name="Chiu C.-H."/>
            <person name="Lee Y.-S."/>
            <person name="Embley T.M."/>
            <person name="Coombs G.H."/>
            <person name="Mottram J.C."/>
            <person name="Tachezy J."/>
            <person name="Fraser-Liggett C.M."/>
            <person name="Johnson P.J."/>
        </authorList>
    </citation>
    <scope>NUCLEOTIDE SEQUENCE [LARGE SCALE GENOMIC DNA]</scope>
    <source>
        <strain evidence="1">G3</strain>
    </source>
</reference>
<dbReference type="InParanoid" id="A2EV67"/>
<dbReference type="EMBL" id="DS113504">
    <property type="protein sequence ID" value="EAY03450.1"/>
    <property type="molecule type" value="Genomic_DNA"/>
</dbReference>
<reference evidence="1" key="1">
    <citation type="submission" date="2006-10" db="EMBL/GenBank/DDBJ databases">
        <authorList>
            <person name="Amadeo P."/>
            <person name="Zhao Q."/>
            <person name="Wortman J."/>
            <person name="Fraser-Liggett C."/>
            <person name="Carlton J."/>
        </authorList>
    </citation>
    <scope>NUCLEOTIDE SEQUENCE</scope>
    <source>
        <strain evidence="1">G3</strain>
    </source>
</reference>
<dbReference type="AlphaFoldDB" id="A2EV67"/>
<dbReference type="VEuPathDB" id="TrichDB:TVAGG3_0936050"/>
<sequence length="794" mass="91158">MNPHFDPVQIITECFKLSNLFEMMHSGQGNQIQTEEELELNVVLPFLVLNAKEYRPVFSKLKSKPSFRIQSMIAVHQAPIEPIPDEAPQQSIDSLTDGQKVAYLKRDLDKQTRGEPIELFNFQAYSRYLADIFPILYNRFKAEVPFITFVTILLGMDETAILSTCFAFPHFITPLFMRLTNQIIRIKLAVLAPQFRPILLQQLVIDPKTLSVLYVHYFGINSPSLLLEKFDCNFQPLTEAIEKLLTIKCDTKAYYLCIARMCACLRSMNESEAKVLIKCPDTKFLCSLFFYIHVFPPTYINTIIDYMCAKKESFIDMMLFFSNLYFDNTDLVAQWITTYLGKSFNTISKGTFFHELSCRPNLPEYVKKYVDNHPKALSIIGSTLSQSGPDEVREHFARAIGSLTEVTSSDFESINKFMQALSQNADLPDIIEEIVSDKPFFDVQYIKKNPAPATAACLLVMMLNSPRKRDMLQHIPVRLILSACSKYEVFFIFCDILRTCFPFADDERFLSLSMDDITTPRHPREVLEDIRNNPDSISDELYEEWSACHFISSFDFVLATLKNLGAPMRLTNLQFVFQLKDSVLHHKNSLKIVLTCTLDIIHGDENVEEASVCVCLCDAVDRFSDSRIDREVLGWFISILIRAPKRFILILSKEFPVSMSKIFAKYIKLTDSLANELLNGINTFTLSRYPTILSLMIAYSETKNKIIAQAVSYACQRLEAQKETNLDKVDTILIVQISKMLCELAQIYLQSIQSVQHLILTFQDRYATILSSQQKREMDETLNNLTASLFKYNL</sequence>